<dbReference type="SUPFAM" id="SSF54631">
    <property type="entry name" value="CBS-domain pair"/>
    <property type="match status" value="1"/>
</dbReference>
<evidence type="ECO:0000256" key="5">
    <source>
        <dbReference type="ARBA" id="ARBA00022989"/>
    </source>
</evidence>
<keyword evidence="6 8" id="KW-0129">CBS domain</keyword>
<dbReference type="Pfam" id="PF01595">
    <property type="entry name" value="CNNM"/>
    <property type="match status" value="1"/>
</dbReference>
<dbReference type="InterPro" id="IPR002550">
    <property type="entry name" value="CNNM"/>
</dbReference>
<evidence type="ECO:0000256" key="9">
    <source>
        <dbReference type="SAM" id="MobiDB-lite"/>
    </source>
</evidence>
<sequence>MISAAGLLFALFLVFLNGFFVASEFALVRIRPARVSALVESGRRSAKLVQTEVRNLDDYLAVCQLGITLSSLGLGWVGEPAVAALIDPVLGAVLPESLVHLVALVLGFGFITFLHVVFGELAPKTVAIQEAERIALLVAAPMRFFYILFKPGIVVFNGTANYFTRLAGISPASESEESHTEEEIRLILARSQEEGHVDVDEVEMIEGVFELGDTAVREIMIPRPDVVTLAADASLAEVRSLAAHESYTRYPVLDREGNGGERVVGFVHVKDLFRLAELGAADAEGLTAADVAREVLVVPESYRVDGLLSDFRKREAPIAVVIDEWGAFEGMVTIEDTLEEIVGDIRDEFDREETEPGVERVGDGVYLVDGSLDLGTVNERVGSAFESAEFETVGGLVLSHLGRPPEVGDAFDLDGYRLRVDAVDGARVETVTVSEAGSEPHEAETGAGPEPE</sequence>
<dbReference type="InterPro" id="IPR046342">
    <property type="entry name" value="CBS_dom_sf"/>
</dbReference>
<dbReference type="FunFam" id="3.10.580.10:FF:000002">
    <property type="entry name" value="Magnesium/cobalt efflux protein CorC"/>
    <property type="match status" value="1"/>
</dbReference>
<dbReference type="PROSITE" id="PS51846">
    <property type="entry name" value="CNNM"/>
    <property type="match status" value="1"/>
</dbReference>
<dbReference type="InterPro" id="IPR036318">
    <property type="entry name" value="FAD-bd_PCMH-like_sf"/>
</dbReference>
<dbReference type="InterPro" id="IPR005170">
    <property type="entry name" value="Transptr-assoc_dom"/>
</dbReference>
<proteinExistence type="predicted"/>
<feature type="transmembrane region" description="Helical" evidence="10">
    <location>
        <begin position="6"/>
        <end position="28"/>
    </location>
</feature>
<dbReference type="Pfam" id="PF03471">
    <property type="entry name" value="CorC_HlyC"/>
    <property type="match status" value="1"/>
</dbReference>
<dbReference type="SMART" id="SM01091">
    <property type="entry name" value="CorC_HlyC"/>
    <property type="match status" value="1"/>
</dbReference>
<feature type="transmembrane region" description="Helical" evidence="10">
    <location>
        <begin position="98"/>
        <end position="122"/>
    </location>
</feature>
<dbReference type="InterPro" id="IPR016169">
    <property type="entry name" value="FAD-bd_PCMH_sub2"/>
</dbReference>
<evidence type="ECO:0000256" key="3">
    <source>
        <dbReference type="ARBA" id="ARBA00022692"/>
    </source>
</evidence>
<protein>
    <submittedName>
        <fullName evidence="13">Hemolysin family protein</fullName>
    </submittedName>
</protein>
<dbReference type="InterPro" id="IPR000644">
    <property type="entry name" value="CBS_dom"/>
</dbReference>
<keyword evidence="7 10" id="KW-0472">Membrane</keyword>
<dbReference type="Pfam" id="PF00571">
    <property type="entry name" value="CBS"/>
    <property type="match status" value="1"/>
</dbReference>
<accession>A0ABD5P634</accession>
<feature type="transmembrane region" description="Helical" evidence="10">
    <location>
        <begin position="59"/>
        <end position="78"/>
    </location>
</feature>
<dbReference type="PANTHER" id="PTHR43099">
    <property type="entry name" value="UPF0053 PROTEIN YRKA"/>
    <property type="match status" value="1"/>
</dbReference>
<dbReference type="InterPro" id="IPR044751">
    <property type="entry name" value="Ion_transp-like_CBS"/>
</dbReference>
<dbReference type="Proteomes" id="UP001595921">
    <property type="component" value="Unassembled WGS sequence"/>
</dbReference>
<reference evidence="13 14" key="1">
    <citation type="journal article" date="2019" name="Int. J. Syst. Evol. Microbiol.">
        <title>The Global Catalogue of Microorganisms (GCM) 10K type strain sequencing project: providing services to taxonomists for standard genome sequencing and annotation.</title>
        <authorList>
            <consortium name="The Broad Institute Genomics Platform"/>
            <consortium name="The Broad Institute Genome Sequencing Center for Infectious Disease"/>
            <person name="Wu L."/>
            <person name="Ma J."/>
        </authorList>
    </citation>
    <scope>NUCLEOTIDE SEQUENCE [LARGE SCALE GENOMIC DNA]</scope>
    <source>
        <strain evidence="13 14">CGMCC 1.12553</strain>
    </source>
</reference>
<comment type="caution">
    <text evidence="13">The sequence shown here is derived from an EMBL/GenBank/DDBJ whole genome shotgun (WGS) entry which is preliminary data.</text>
</comment>
<keyword evidence="2" id="KW-1003">Cell membrane</keyword>
<dbReference type="PROSITE" id="PS51371">
    <property type="entry name" value="CBS"/>
    <property type="match status" value="2"/>
</dbReference>
<dbReference type="CDD" id="cd04590">
    <property type="entry name" value="CBS_pair_CorC_HlyC_assoc"/>
    <property type="match status" value="1"/>
</dbReference>
<keyword evidence="14" id="KW-1185">Reference proteome</keyword>
<feature type="domain" description="CNNM transmembrane" evidence="12">
    <location>
        <begin position="1"/>
        <end position="201"/>
    </location>
</feature>
<evidence type="ECO:0000313" key="13">
    <source>
        <dbReference type="EMBL" id="MFC4356345.1"/>
    </source>
</evidence>
<evidence type="ECO:0000313" key="14">
    <source>
        <dbReference type="Proteomes" id="UP001595921"/>
    </source>
</evidence>
<dbReference type="InterPro" id="IPR051676">
    <property type="entry name" value="UPF0053_domain"/>
</dbReference>
<name>A0ABD5P634_9EURY</name>
<dbReference type="RefSeq" id="WP_390203721.1">
    <property type="nucleotide sequence ID" value="NZ_JAODIW010000010.1"/>
</dbReference>
<keyword evidence="4" id="KW-0677">Repeat</keyword>
<keyword evidence="3 10" id="KW-0812">Transmembrane</keyword>
<evidence type="ECO:0000256" key="1">
    <source>
        <dbReference type="ARBA" id="ARBA00004651"/>
    </source>
</evidence>
<feature type="region of interest" description="Disordered" evidence="9">
    <location>
        <begin position="433"/>
        <end position="452"/>
    </location>
</feature>
<gene>
    <name evidence="13" type="ORF">ACFO0N_00110</name>
</gene>
<dbReference type="EMBL" id="JBHSDS010000001">
    <property type="protein sequence ID" value="MFC4356345.1"/>
    <property type="molecule type" value="Genomic_DNA"/>
</dbReference>
<organism evidence="13 14">
    <name type="scientific">Halobium salinum</name>
    <dbReference type="NCBI Taxonomy" id="1364940"/>
    <lineage>
        <taxon>Archaea</taxon>
        <taxon>Methanobacteriati</taxon>
        <taxon>Methanobacteriota</taxon>
        <taxon>Stenosarchaea group</taxon>
        <taxon>Halobacteria</taxon>
        <taxon>Halobacteriales</taxon>
        <taxon>Haloferacaceae</taxon>
        <taxon>Halobium</taxon>
    </lineage>
</organism>
<evidence type="ECO:0000256" key="4">
    <source>
        <dbReference type="ARBA" id="ARBA00022737"/>
    </source>
</evidence>
<dbReference type="AlphaFoldDB" id="A0ABD5P634"/>
<evidence type="ECO:0000256" key="6">
    <source>
        <dbReference type="ARBA" id="ARBA00023122"/>
    </source>
</evidence>
<evidence type="ECO:0000256" key="8">
    <source>
        <dbReference type="PROSITE-ProRule" id="PRU00703"/>
    </source>
</evidence>
<dbReference type="Gene3D" id="3.10.580.10">
    <property type="entry name" value="CBS-domain"/>
    <property type="match status" value="1"/>
</dbReference>
<evidence type="ECO:0000256" key="2">
    <source>
        <dbReference type="ARBA" id="ARBA00022475"/>
    </source>
</evidence>
<evidence type="ECO:0000256" key="7">
    <source>
        <dbReference type="ARBA" id="ARBA00023136"/>
    </source>
</evidence>
<evidence type="ECO:0000259" key="11">
    <source>
        <dbReference type="PROSITE" id="PS51371"/>
    </source>
</evidence>
<evidence type="ECO:0000256" key="10">
    <source>
        <dbReference type="SAM" id="Phobius"/>
    </source>
</evidence>
<keyword evidence="5 10" id="KW-1133">Transmembrane helix</keyword>
<dbReference type="Gene3D" id="3.30.465.10">
    <property type="match status" value="1"/>
</dbReference>
<dbReference type="SUPFAM" id="SSF56176">
    <property type="entry name" value="FAD-binding/transporter-associated domain-like"/>
    <property type="match status" value="1"/>
</dbReference>
<feature type="domain" description="CBS" evidence="11">
    <location>
        <begin position="291"/>
        <end position="348"/>
    </location>
</feature>
<dbReference type="PANTHER" id="PTHR43099:SF5">
    <property type="entry name" value="HLYC_CORC FAMILY TRANSPORTER"/>
    <property type="match status" value="1"/>
</dbReference>
<feature type="domain" description="CBS" evidence="11">
    <location>
        <begin position="220"/>
        <end position="284"/>
    </location>
</feature>
<dbReference type="GO" id="GO:0005886">
    <property type="term" value="C:plasma membrane"/>
    <property type="evidence" value="ECO:0007669"/>
    <property type="project" value="UniProtKB-SubCell"/>
</dbReference>
<comment type="subcellular location">
    <subcellularLocation>
        <location evidence="1">Cell membrane</location>
        <topology evidence="1">Multi-pass membrane protein</topology>
    </subcellularLocation>
</comment>
<evidence type="ECO:0000259" key="12">
    <source>
        <dbReference type="PROSITE" id="PS51846"/>
    </source>
</evidence>
<feature type="transmembrane region" description="Helical" evidence="10">
    <location>
        <begin position="134"/>
        <end position="156"/>
    </location>
</feature>